<sequence length="252" mass="29284">MEHAQQICRISFCSLFLILFFSIELTAQEYLGEWSFKEVDTTAIQGVKPTAVELNRLARMFQDLSFKLNEDNSSVLNFAGKSYNLTYEIEENVIRFSDKNGVFYWNGDETGVLVSGNAHLIMHKGKVANTKVNYSYIKKLEYATIEVDTVKLLKKWKTEEVRMRDQSPESSREELLLLDFSLHFVSPEIVSTKVLFMDAKLKWKTTEDKGIILIESKNQSFKKWAVYQQTDSNLLIEDLEKGHIFYMKEVIE</sequence>
<accession>A0A090Q1C1</accession>
<comment type="caution">
    <text evidence="1">The sequence shown here is derived from an EMBL/GenBank/DDBJ whole genome shotgun (WGS) entry which is preliminary data.</text>
</comment>
<dbReference type="AlphaFoldDB" id="A0A090Q1C1"/>
<reference evidence="1" key="1">
    <citation type="journal article" date="2014" name="Genome Announc.">
        <title>Draft Genome Sequences of Marine Flavobacterium Nonlabens Strains NR17, NR24, NR27, NR32, NR33, and Ara13.</title>
        <authorList>
            <person name="Nakanishi M."/>
            <person name="Meirelles P."/>
            <person name="Suzuki R."/>
            <person name="Takatani N."/>
            <person name="Mino S."/>
            <person name="Suda W."/>
            <person name="Oshima K."/>
            <person name="Hattori M."/>
            <person name="Ohkuma M."/>
            <person name="Hosokawa M."/>
            <person name="Miyashita K."/>
            <person name="Thompson F.L."/>
            <person name="Niwa A."/>
            <person name="Sawabe T."/>
            <person name="Sawabe T."/>
        </authorList>
    </citation>
    <scope>NUCLEOTIDE SEQUENCE [LARGE SCALE GENOMIC DNA]</scope>
    <source>
        <strain evidence="1">JCM 19294</strain>
    </source>
</reference>
<organism evidence="1 2">
    <name type="scientific">Nonlabens tegetincola</name>
    <dbReference type="NCBI Taxonomy" id="323273"/>
    <lineage>
        <taxon>Bacteria</taxon>
        <taxon>Pseudomonadati</taxon>
        <taxon>Bacteroidota</taxon>
        <taxon>Flavobacteriia</taxon>
        <taxon>Flavobacteriales</taxon>
        <taxon>Flavobacteriaceae</taxon>
        <taxon>Nonlabens</taxon>
    </lineage>
</organism>
<dbReference type="Proteomes" id="UP000029221">
    <property type="component" value="Unassembled WGS sequence"/>
</dbReference>
<dbReference type="STRING" id="319236.BST91_00260"/>
<keyword evidence="2" id="KW-1185">Reference proteome</keyword>
<name>A0A090Q1C1_9FLAO</name>
<gene>
    <name evidence="1" type="ORF">JCM19294_2260</name>
</gene>
<dbReference type="EMBL" id="BBML01000001">
    <property type="protein sequence ID" value="GAK95478.1"/>
    <property type="molecule type" value="Genomic_DNA"/>
</dbReference>
<protein>
    <recommendedName>
        <fullName evidence="3">Lipocalin-like domain-containing protein</fullName>
    </recommendedName>
</protein>
<proteinExistence type="predicted"/>
<evidence type="ECO:0008006" key="3">
    <source>
        <dbReference type="Google" id="ProtNLM"/>
    </source>
</evidence>
<dbReference type="eggNOG" id="ENOG5030ZHF">
    <property type="taxonomic scope" value="Bacteria"/>
</dbReference>
<evidence type="ECO:0000313" key="2">
    <source>
        <dbReference type="Proteomes" id="UP000029221"/>
    </source>
</evidence>
<evidence type="ECO:0000313" key="1">
    <source>
        <dbReference type="EMBL" id="GAK95478.1"/>
    </source>
</evidence>
<dbReference type="RefSeq" id="WP_042276006.1">
    <property type="nucleotide sequence ID" value="NZ_BBML01000001.1"/>
</dbReference>